<evidence type="ECO:0000313" key="14">
    <source>
        <dbReference type="EMBL" id="KAG7194597.1"/>
    </source>
</evidence>
<dbReference type="GO" id="GO:0030674">
    <property type="term" value="F:protein-macromolecule adaptor activity"/>
    <property type="evidence" value="ECO:0007669"/>
    <property type="project" value="TreeGrafter"/>
</dbReference>
<evidence type="ECO:0000256" key="2">
    <source>
        <dbReference type="ARBA" id="ARBA00005377"/>
    </source>
</evidence>
<dbReference type="PANTHER" id="PTHR15451:SF19">
    <property type="entry name" value="ERGOSTEROL BIOSYNTHETIC PROTEIN 28 HOMOLOG"/>
    <property type="match status" value="1"/>
</dbReference>
<comment type="subcellular location">
    <subcellularLocation>
        <location evidence="1">Endoplasmic reticulum membrane</location>
        <topology evidence="1">Multi-pass membrane protein</topology>
    </subcellularLocation>
</comment>
<keyword evidence="7 13" id="KW-1133">Transmembrane helix</keyword>
<evidence type="ECO:0000256" key="12">
    <source>
        <dbReference type="ARBA" id="ARBA00023221"/>
    </source>
</evidence>
<dbReference type="GeneID" id="66117647"/>
<organism evidence="14 15">
    <name type="scientific">Scheffersomyces spartinae</name>
    <dbReference type="NCBI Taxonomy" id="45513"/>
    <lineage>
        <taxon>Eukaryota</taxon>
        <taxon>Fungi</taxon>
        <taxon>Dikarya</taxon>
        <taxon>Ascomycota</taxon>
        <taxon>Saccharomycotina</taxon>
        <taxon>Pichiomycetes</taxon>
        <taxon>Debaryomycetaceae</taxon>
        <taxon>Scheffersomyces</taxon>
    </lineage>
</organism>
<evidence type="ECO:0000256" key="10">
    <source>
        <dbReference type="ARBA" id="ARBA00023136"/>
    </source>
</evidence>
<keyword evidence="8" id="KW-0756">Sterol biosynthesis</keyword>
<dbReference type="PANTHER" id="PTHR15451">
    <property type="entry name" value="ERGOSTEROL BIOSYNTHETIC PROTEIN 28-RELATED"/>
    <property type="match status" value="1"/>
</dbReference>
<evidence type="ECO:0000256" key="6">
    <source>
        <dbReference type="ARBA" id="ARBA00022955"/>
    </source>
</evidence>
<dbReference type="Pfam" id="PF03694">
    <property type="entry name" value="Erg28"/>
    <property type="match status" value="1"/>
</dbReference>
<evidence type="ECO:0000313" key="15">
    <source>
        <dbReference type="Proteomes" id="UP000790833"/>
    </source>
</evidence>
<keyword evidence="3" id="KW-0444">Lipid biosynthesis</keyword>
<feature type="transmembrane region" description="Helical" evidence="13">
    <location>
        <begin position="59"/>
        <end position="81"/>
    </location>
</feature>
<keyword evidence="6" id="KW-0752">Steroid biosynthesis</keyword>
<dbReference type="AlphaFoldDB" id="A0A9P8AJY9"/>
<keyword evidence="11" id="KW-1207">Sterol metabolism</keyword>
<dbReference type="GO" id="GO:0016126">
    <property type="term" value="P:sterol biosynthetic process"/>
    <property type="evidence" value="ECO:0007669"/>
    <property type="project" value="UniProtKB-KW"/>
</dbReference>
<dbReference type="Proteomes" id="UP000790833">
    <property type="component" value="Unassembled WGS sequence"/>
</dbReference>
<evidence type="ECO:0000256" key="11">
    <source>
        <dbReference type="ARBA" id="ARBA00023166"/>
    </source>
</evidence>
<keyword evidence="5" id="KW-0256">Endoplasmic reticulum</keyword>
<protein>
    <submittedName>
        <fullName evidence="14">Ergosterol biosynthesis protein</fullName>
    </submittedName>
</protein>
<evidence type="ECO:0000256" key="1">
    <source>
        <dbReference type="ARBA" id="ARBA00004477"/>
    </source>
</evidence>
<evidence type="ECO:0000256" key="7">
    <source>
        <dbReference type="ARBA" id="ARBA00022989"/>
    </source>
</evidence>
<evidence type="ECO:0000256" key="5">
    <source>
        <dbReference type="ARBA" id="ARBA00022824"/>
    </source>
</evidence>
<dbReference type="OrthoDB" id="6485510at2759"/>
<keyword evidence="15" id="KW-1185">Reference proteome</keyword>
<dbReference type="EMBL" id="JAHMUF010000006">
    <property type="protein sequence ID" value="KAG7194597.1"/>
    <property type="molecule type" value="Genomic_DNA"/>
</dbReference>
<evidence type="ECO:0000256" key="9">
    <source>
        <dbReference type="ARBA" id="ARBA00023098"/>
    </source>
</evidence>
<keyword evidence="12" id="KW-0753">Steroid metabolism</keyword>
<name>A0A9P8AJY9_9ASCO</name>
<feature type="transmembrane region" description="Helical" evidence="13">
    <location>
        <begin position="87"/>
        <end position="110"/>
    </location>
</feature>
<evidence type="ECO:0000256" key="8">
    <source>
        <dbReference type="ARBA" id="ARBA00023011"/>
    </source>
</evidence>
<evidence type="ECO:0000256" key="13">
    <source>
        <dbReference type="SAM" id="Phobius"/>
    </source>
</evidence>
<feature type="transmembrane region" description="Helical" evidence="13">
    <location>
        <begin position="20"/>
        <end position="38"/>
    </location>
</feature>
<keyword evidence="4 13" id="KW-0812">Transmembrane</keyword>
<keyword evidence="10 13" id="KW-0472">Membrane</keyword>
<feature type="transmembrane region" description="Helical" evidence="13">
    <location>
        <begin position="117"/>
        <end position="134"/>
    </location>
</feature>
<reference evidence="14" key="1">
    <citation type="submission" date="2021-03" db="EMBL/GenBank/DDBJ databases">
        <authorList>
            <person name="Palmer J.M."/>
        </authorList>
    </citation>
    <scope>NUCLEOTIDE SEQUENCE</scope>
    <source>
        <strain evidence="14">ARV_011</strain>
    </source>
</reference>
<sequence>MLSIPSILPHPEKAGTLPYFLYFIGAVSVFNTVQTYLSPDLKMTKKVYLKAPIGQVSNLSARTFGTWTILTAVVRLYGAFYLQNAQIYELCQCTFLVAFGHFFSEWLIYGTCKMDKGLLGPAIVSTVGSTWMYLQKDYYTL</sequence>
<dbReference type="GO" id="GO:0005789">
    <property type="term" value="C:endoplasmic reticulum membrane"/>
    <property type="evidence" value="ECO:0007669"/>
    <property type="project" value="UniProtKB-SubCell"/>
</dbReference>
<evidence type="ECO:0000256" key="4">
    <source>
        <dbReference type="ARBA" id="ARBA00022692"/>
    </source>
</evidence>
<accession>A0A9P8AJY9</accession>
<comment type="caution">
    <text evidence="14">The sequence shown here is derived from an EMBL/GenBank/DDBJ whole genome shotgun (WGS) entry which is preliminary data.</text>
</comment>
<proteinExistence type="inferred from homology"/>
<keyword evidence="9" id="KW-0443">Lipid metabolism</keyword>
<dbReference type="InterPro" id="IPR005352">
    <property type="entry name" value="Erg28"/>
</dbReference>
<gene>
    <name evidence="14" type="primary">ERG28</name>
    <name evidence="14" type="ORF">KQ657_004273</name>
</gene>
<evidence type="ECO:0000256" key="3">
    <source>
        <dbReference type="ARBA" id="ARBA00022516"/>
    </source>
</evidence>
<comment type="similarity">
    <text evidence="2">Belongs to the ERG28 family.</text>
</comment>
<dbReference type="RefSeq" id="XP_043050144.1">
    <property type="nucleotide sequence ID" value="XM_043194947.1"/>
</dbReference>